<evidence type="ECO:0000313" key="2">
    <source>
        <dbReference type="EMBL" id="SDY98152.1"/>
    </source>
</evidence>
<dbReference type="EMBL" id="FNOV01000026">
    <property type="protein sequence ID" value="SDY98152.1"/>
    <property type="molecule type" value="Genomic_DNA"/>
</dbReference>
<accession>A0A1H3PAK1</accession>
<dbReference type="Pfam" id="PF04233">
    <property type="entry name" value="Phage_Mu_F"/>
    <property type="match status" value="1"/>
</dbReference>
<protein>
    <submittedName>
        <fullName evidence="2">Phage Mu protein F like protein</fullName>
    </submittedName>
</protein>
<dbReference type="OrthoDB" id="952090at2"/>
<sequence>MSTDYAARMARLDALAARYAPRLRVALQRDCEAAVAAAEAGASPAVAAAVAGTRFTRAVLEDLYVASGVAEARLQYDALTTTKAEAPAGLLDVWTSRLRRFISTEGALSLRGIAAGTRAIVVRVLTQAAEAGQGVAEAARTLRQQVAELSQARAVSICRTELISASNYGSLLGAEATGVKLRKRWIATVGPRTRPTHRAADGQRVPLAGTFTVGGAAARYPGDPLLPASERVRCRCAIGFEPVE</sequence>
<evidence type="ECO:0000313" key="3">
    <source>
        <dbReference type="Proteomes" id="UP000199249"/>
    </source>
</evidence>
<dbReference type="InterPro" id="IPR006528">
    <property type="entry name" value="Phage_head_morphogenesis_dom"/>
</dbReference>
<name>A0A1H3PAK1_9BACT</name>
<keyword evidence="3" id="KW-1185">Reference proteome</keyword>
<dbReference type="STRING" id="651662.SAMN04488069_12615"/>
<evidence type="ECO:0000259" key="1">
    <source>
        <dbReference type="Pfam" id="PF04233"/>
    </source>
</evidence>
<reference evidence="3" key="1">
    <citation type="submission" date="2016-10" db="EMBL/GenBank/DDBJ databases">
        <authorList>
            <person name="Varghese N."/>
            <person name="Submissions S."/>
        </authorList>
    </citation>
    <scope>NUCLEOTIDE SEQUENCE [LARGE SCALE GENOMIC DNA]</scope>
    <source>
        <strain evidence="3">CGMCC 1.8975</strain>
    </source>
</reference>
<dbReference type="RefSeq" id="WP_092743898.1">
    <property type="nucleotide sequence ID" value="NZ_FNOV01000026.1"/>
</dbReference>
<gene>
    <name evidence="2" type="ORF">SAMN04488069_12615</name>
</gene>
<organism evidence="2 3">
    <name type="scientific">Hymenobacter psychrophilus</name>
    <dbReference type="NCBI Taxonomy" id="651662"/>
    <lineage>
        <taxon>Bacteria</taxon>
        <taxon>Pseudomonadati</taxon>
        <taxon>Bacteroidota</taxon>
        <taxon>Cytophagia</taxon>
        <taxon>Cytophagales</taxon>
        <taxon>Hymenobacteraceae</taxon>
        <taxon>Hymenobacter</taxon>
    </lineage>
</organism>
<proteinExistence type="predicted"/>
<dbReference type="AlphaFoldDB" id="A0A1H3PAK1"/>
<feature type="domain" description="Phage head morphogenesis" evidence="1">
    <location>
        <begin position="122"/>
        <end position="238"/>
    </location>
</feature>
<dbReference type="Proteomes" id="UP000199249">
    <property type="component" value="Unassembled WGS sequence"/>
</dbReference>